<feature type="region of interest" description="Disordered" evidence="1">
    <location>
        <begin position="416"/>
        <end position="437"/>
    </location>
</feature>
<dbReference type="InterPro" id="IPR043136">
    <property type="entry name" value="B30.2/SPRY_sf"/>
</dbReference>
<dbReference type="Proteomes" id="UP001274896">
    <property type="component" value="Unassembled WGS sequence"/>
</dbReference>
<evidence type="ECO:0000313" key="3">
    <source>
        <dbReference type="EMBL" id="KAK3515607.1"/>
    </source>
</evidence>
<comment type="caution">
    <text evidence="3">The sequence shown here is derived from an EMBL/GenBank/DDBJ whole genome shotgun (WGS) entry which is preliminary data.</text>
</comment>
<dbReference type="InterPro" id="IPR050143">
    <property type="entry name" value="TRIM/RBCC"/>
</dbReference>
<dbReference type="SUPFAM" id="SSF57845">
    <property type="entry name" value="B-box zinc-binding domain"/>
    <property type="match status" value="1"/>
</dbReference>
<dbReference type="InterPro" id="IPR001870">
    <property type="entry name" value="B30.2/SPRY"/>
</dbReference>
<organism evidence="3 4">
    <name type="scientific">Hemibagrus guttatus</name>
    <dbReference type="NCBI Taxonomy" id="175788"/>
    <lineage>
        <taxon>Eukaryota</taxon>
        <taxon>Metazoa</taxon>
        <taxon>Chordata</taxon>
        <taxon>Craniata</taxon>
        <taxon>Vertebrata</taxon>
        <taxon>Euteleostomi</taxon>
        <taxon>Actinopterygii</taxon>
        <taxon>Neopterygii</taxon>
        <taxon>Teleostei</taxon>
        <taxon>Ostariophysi</taxon>
        <taxon>Siluriformes</taxon>
        <taxon>Bagridae</taxon>
        <taxon>Hemibagrus</taxon>
    </lineage>
</organism>
<evidence type="ECO:0000259" key="2">
    <source>
        <dbReference type="PROSITE" id="PS50188"/>
    </source>
</evidence>
<dbReference type="SMART" id="SM00449">
    <property type="entry name" value="SPRY"/>
    <property type="match status" value="1"/>
</dbReference>
<evidence type="ECO:0000256" key="1">
    <source>
        <dbReference type="SAM" id="MobiDB-lite"/>
    </source>
</evidence>
<sequence length="437" mass="49573">MRLFNKHQNAPRSRGSSSASCCPLVAGSAVLYCVTCDQPLSSRCVISGAHRDHRLRDLKDAVHDQVKKLNDLSGRLTTTEKKFGDFVPRIEEAERKLEELCSQTQELLQNEYTTLLSLIEQNRQQAFFILNSQKEAMKRQLHQLYEDAQNYHSKSTAVTNQIKELSTRQDSENPASLLGEINALETSMHTMSEFYTSVDKKLKIDDTRLKALENSIRKIVEKNKELLPRPWEFSEIITLDESKAQGNVQISEDKTEMSLRPVGGLSPQSPWKSTRASQSFKKGFHYWEVAVGGCESWAVGLVENSRVNGIQTLSASHEKNMWILECDGGELSVLHNNDFSRVKESNIETLGVFLDCDKGRLKFYNVNTGSILHSFIAQFRHSVFPMFRMRAQKDSIARLKICNLIEKDDTEYISSNNSLTSESLNEEDMDVSSESSN</sequence>
<dbReference type="AlphaFoldDB" id="A0AAE0Q8J9"/>
<dbReference type="CDD" id="cd00021">
    <property type="entry name" value="Bbox_SF"/>
    <property type="match status" value="1"/>
</dbReference>
<dbReference type="Pfam" id="PF00622">
    <property type="entry name" value="SPRY"/>
    <property type="match status" value="1"/>
</dbReference>
<evidence type="ECO:0000313" key="4">
    <source>
        <dbReference type="Proteomes" id="UP001274896"/>
    </source>
</evidence>
<dbReference type="InterPro" id="IPR013320">
    <property type="entry name" value="ConA-like_dom_sf"/>
</dbReference>
<dbReference type="EMBL" id="JAUCMX010000020">
    <property type="protein sequence ID" value="KAK3515607.1"/>
    <property type="molecule type" value="Genomic_DNA"/>
</dbReference>
<feature type="domain" description="B30.2/SPRY" evidence="2">
    <location>
        <begin position="216"/>
        <end position="405"/>
    </location>
</feature>
<dbReference type="InterPro" id="IPR003877">
    <property type="entry name" value="SPRY_dom"/>
</dbReference>
<gene>
    <name evidence="3" type="ORF">QTP70_024839</name>
</gene>
<dbReference type="PROSITE" id="PS50188">
    <property type="entry name" value="B302_SPRY"/>
    <property type="match status" value="1"/>
</dbReference>
<dbReference type="PANTHER" id="PTHR24103">
    <property type="entry name" value="E3 UBIQUITIN-PROTEIN LIGASE TRIM"/>
    <property type="match status" value="1"/>
</dbReference>
<dbReference type="Gene3D" id="3.30.160.60">
    <property type="entry name" value="Classic Zinc Finger"/>
    <property type="match status" value="1"/>
</dbReference>
<reference evidence="3" key="1">
    <citation type="submission" date="2023-06" db="EMBL/GenBank/DDBJ databases">
        <title>Male Hemibagrus guttatus genome.</title>
        <authorList>
            <person name="Bian C."/>
        </authorList>
    </citation>
    <scope>NUCLEOTIDE SEQUENCE</scope>
    <source>
        <strain evidence="3">Male_cb2023</strain>
        <tissue evidence="3">Muscle</tissue>
    </source>
</reference>
<accession>A0AAE0Q8J9</accession>
<keyword evidence="4" id="KW-1185">Reference proteome</keyword>
<proteinExistence type="predicted"/>
<name>A0AAE0Q8J9_9TELE</name>
<feature type="region of interest" description="Disordered" evidence="1">
    <location>
        <begin position="1"/>
        <end position="20"/>
    </location>
</feature>
<dbReference type="SUPFAM" id="SSF49899">
    <property type="entry name" value="Concanavalin A-like lectins/glucanases"/>
    <property type="match status" value="1"/>
</dbReference>
<protein>
    <recommendedName>
        <fullName evidence="2">B30.2/SPRY domain-containing protein</fullName>
    </recommendedName>
</protein>
<dbReference type="Gene3D" id="2.60.120.920">
    <property type="match status" value="1"/>
</dbReference>